<dbReference type="Proteomes" id="UP001057402">
    <property type="component" value="Chromosome 3"/>
</dbReference>
<protein>
    <submittedName>
        <fullName evidence="1">Uncharacterized protein</fullName>
    </submittedName>
</protein>
<name>A0ACB9RVX0_9MYRT</name>
<accession>A0ACB9RVX0</accession>
<sequence>MPTFSAIALDSLVEPGASHSVETSSGNTTMPVPPRPKPPTKPIPYSRLERRSSASAIERKVQRPNLTPSLYATPEATPVPDSPSSYLSSPYVINHKRRGPSLSRIVSADDLSVRRRAEEINGSEDVREGREAVSSKDDISVTFTVSDEVKDEPVDNLSVGGEGSGAQDSRDGVHEVGTSSSSNGVSQAVPVTPGKESDGDCFFDPQESLSYTSNTDEEDNGSAERSAKFNRNRGEYFDAPEELSSEAGVQSFLNDFEEELQGIRLSLLMEMERRKQAEETLSHMQSNWQRIREQLSQAGITLPANLDMEAEQLDAGAAEELCQQLDLARFVSEAIGRGLAKAEVESVMEAQLEAKNFEMARLLDRLHYYEAVNHEMSHRNQEAVEAARRLRQQRKRRQKWIWGSIAVAASLGASALAWSYMQSGRGSSSSASHDQESERNEDTH</sequence>
<organism evidence="1 2">
    <name type="scientific">Melastoma candidum</name>
    <dbReference type="NCBI Taxonomy" id="119954"/>
    <lineage>
        <taxon>Eukaryota</taxon>
        <taxon>Viridiplantae</taxon>
        <taxon>Streptophyta</taxon>
        <taxon>Embryophyta</taxon>
        <taxon>Tracheophyta</taxon>
        <taxon>Spermatophyta</taxon>
        <taxon>Magnoliopsida</taxon>
        <taxon>eudicotyledons</taxon>
        <taxon>Gunneridae</taxon>
        <taxon>Pentapetalae</taxon>
        <taxon>rosids</taxon>
        <taxon>malvids</taxon>
        <taxon>Myrtales</taxon>
        <taxon>Melastomataceae</taxon>
        <taxon>Melastomatoideae</taxon>
        <taxon>Melastomateae</taxon>
        <taxon>Melastoma</taxon>
    </lineage>
</organism>
<keyword evidence="2" id="KW-1185">Reference proteome</keyword>
<gene>
    <name evidence="1" type="ORF">MLD38_007772</name>
</gene>
<dbReference type="EMBL" id="CM042882">
    <property type="protein sequence ID" value="KAI4381724.1"/>
    <property type="molecule type" value="Genomic_DNA"/>
</dbReference>
<comment type="caution">
    <text evidence="1">The sequence shown here is derived from an EMBL/GenBank/DDBJ whole genome shotgun (WGS) entry which is preliminary data.</text>
</comment>
<evidence type="ECO:0000313" key="1">
    <source>
        <dbReference type="EMBL" id="KAI4381724.1"/>
    </source>
</evidence>
<evidence type="ECO:0000313" key="2">
    <source>
        <dbReference type="Proteomes" id="UP001057402"/>
    </source>
</evidence>
<reference evidence="2" key="1">
    <citation type="journal article" date="2023" name="Front. Plant Sci.">
        <title>Chromosomal-level genome assembly of Melastoma candidum provides insights into trichome evolution.</title>
        <authorList>
            <person name="Zhong Y."/>
            <person name="Wu W."/>
            <person name="Sun C."/>
            <person name="Zou P."/>
            <person name="Liu Y."/>
            <person name="Dai S."/>
            <person name="Zhou R."/>
        </authorList>
    </citation>
    <scope>NUCLEOTIDE SEQUENCE [LARGE SCALE GENOMIC DNA]</scope>
</reference>
<proteinExistence type="predicted"/>